<evidence type="ECO:0000256" key="5">
    <source>
        <dbReference type="ARBA" id="ARBA00022692"/>
    </source>
</evidence>
<keyword evidence="11" id="KW-1185">Reference proteome</keyword>
<evidence type="ECO:0000256" key="6">
    <source>
        <dbReference type="ARBA" id="ARBA00022968"/>
    </source>
</evidence>
<evidence type="ECO:0000256" key="2">
    <source>
        <dbReference type="ARBA" id="ARBA00008661"/>
    </source>
</evidence>
<evidence type="ECO:0000313" key="11">
    <source>
        <dbReference type="Proteomes" id="UP001249851"/>
    </source>
</evidence>
<reference evidence="10" key="2">
    <citation type="journal article" date="2023" name="Science">
        <title>Genomic signatures of disease resistance in endangered staghorn corals.</title>
        <authorList>
            <person name="Vollmer S.V."/>
            <person name="Selwyn J.D."/>
            <person name="Despard B.A."/>
            <person name="Roesel C.L."/>
        </authorList>
    </citation>
    <scope>NUCLEOTIDE SEQUENCE</scope>
    <source>
        <strain evidence="10">K2</strain>
    </source>
</reference>
<evidence type="ECO:0000256" key="9">
    <source>
        <dbReference type="ARBA" id="ARBA00023136"/>
    </source>
</evidence>
<dbReference type="GO" id="GO:0006024">
    <property type="term" value="P:glycosaminoglycan biosynthetic process"/>
    <property type="evidence" value="ECO:0007669"/>
    <property type="project" value="TreeGrafter"/>
</dbReference>
<gene>
    <name evidence="10" type="ORF">P5673_023911</name>
</gene>
<evidence type="ECO:0000256" key="1">
    <source>
        <dbReference type="ARBA" id="ARBA00004323"/>
    </source>
</evidence>
<evidence type="ECO:0000256" key="4">
    <source>
        <dbReference type="ARBA" id="ARBA00022679"/>
    </source>
</evidence>
<dbReference type="Pfam" id="PF01762">
    <property type="entry name" value="Galactosyl_T"/>
    <property type="match status" value="2"/>
</dbReference>
<keyword evidence="9" id="KW-0472">Membrane</keyword>
<name>A0AAD9UYI6_ACRCE</name>
<keyword evidence="6" id="KW-0735">Signal-anchor</keyword>
<sequence>MTDDSGTTSDDSSDEVVCQCGRPNKVEPMIGCDSDDCPVKWYHFGYWLTQTVSTQTQENEFNARGLYSFGASIVTLLLYTERRSWHSEMVNKIFKTYAKKFEIPRTRLNFSHLQPLREMFAKLTIKTPKKSDCMVEPAEFSDLTELENKIPVFLLIVVSTAPSRQDRREAIRKTWWTKCGGEVVCKFFTDGLQISKEDQEKLLREKQDYKDLEFQPVVGGRTFGLRYLYHMIWAAAKYNFQYYLRLDDDFFVCLGRLRNELRYRPTKTLLWGHYHCHPGLTFIDEAWTLFTPDVVVRILSQDPQKIQCHPHADQELPFWMDSAFNKTEKVIRFHDWRLYFYPPAKTVDKFKNQVKACDQYLGIHGSSPELMYKFWNTTSMVTLLLYMERRSWNFKMPSVNFTTYPKKIEITRTTLNFSHLQPLRDMFAKLTIKTPNKRDCMVAPAEFSNLTELENKIPVFLLIVVSTAPSRQDRREAIRKTWWTKCGGEVVCKFFTDGLQISKEDQEKLLREKQDYKDLEFQPVVGGRTFGLRYLYHMIWAAAKYNFQYYLRLDDDFFVCLGKLRNELRYRPTKMLCWGVYHCHPGLTFVDEAWTLFTPDVVVRILSQDPHKMQCHPHADQELPFWMESVFNETEKIIRFNDWRLHFYPPAKTVDKFKNQVQACDHYMGIHGSSPELMYKFWSTSNDGPKNVSPLTELSSTCHYPFVFNISLMWDRYKYDLRPCIENPLWTPGETMWIGVLTGTKKGTFPCP</sequence>
<comment type="similarity">
    <text evidence="2">Belongs to the glycosyltransferase 31 family.</text>
</comment>
<comment type="subcellular location">
    <subcellularLocation>
        <location evidence="1">Golgi apparatus membrane</location>
        <topology evidence="1">Single-pass type II membrane protein</topology>
    </subcellularLocation>
</comment>
<keyword evidence="7" id="KW-1133">Transmembrane helix</keyword>
<protein>
    <submittedName>
        <fullName evidence="10">Uncharacterized protein</fullName>
    </submittedName>
</protein>
<dbReference type="EMBL" id="JARQWQ010000068">
    <property type="protein sequence ID" value="KAK2554673.1"/>
    <property type="molecule type" value="Genomic_DNA"/>
</dbReference>
<evidence type="ECO:0000256" key="7">
    <source>
        <dbReference type="ARBA" id="ARBA00022989"/>
    </source>
</evidence>
<dbReference type="Gene3D" id="3.30.40.10">
    <property type="entry name" value="Zinc/RING finger domain, C3HC4 (zinc finger)"/>
    <property type="match status" value="1"/>
</dbReference>
<organism evidence="10 11">
    <name type="scientific">Acropora cervicornis</name>
    <name type="common">Staghorn coral</name>
    <dbReference type="NCBI Taxonomy" id="6130"/>
    <lineage>
        <taxon>Eukaryota</taxon>
        <taxon>Metazoa</taxon>
        <taxon>Cnidaria</taxon>
        <taxon>Anthozoa</taxon>
        <taxon>Hexacorallia</taxon>
        <taxon>Scleractinia</taxon>
        <taxon>Astrocoeniina</taxon>
        <taxon>Acroporidae</taxon>
        <taxon>Acropora</taxon>
    </lineage>
</organism>
<dbReference type="Gene3D" id="3.90.550.50">
    <property type="match status" value="2"/>
</dbReference>
<evidence type="ECO:0000313" key="10">
    <source>
        <dbReference type="EMBL" id="KAK2554673.1"/>
    </source>
</evidence>
<dbReference type="GO" id="GO:0006493">
    <property type="term" value="P:protein O-linked glycosylation"/>
    <property type="evidence" value="ECO:0007669"/>
    <property type="project" value="TreeGrafter"/>
</dbReference>
<dbReference type="InterPro" id="IPR011011">
    <property type="entry name" value="Znf_FYVE_PHD"/>
</dbReference>
<accession>A0AAD9UYI6</accession>
<dbReference type="SUPFAM" id="SSF57903">
    <property type="entry name" value="FYVE/PHD zinc finger"/>
    <property type="match status" value="1"/>
</dbReference>
<dbReference type="InterPro" id="IPR002659">
    <property type="entry name" value="Glyco_trans_31"/>
</dbReference>
<comment type="caution">
    <text evidence="10">The sequence shown here is derived from an EMBL/GenBank/DDBJ whole genome shotgun (WGS) entry which is preliminary data.</text>
</comment>
<dbReference type="GO" id="GO:0000139">
    <property type="term" value="C:Golgi membrane"/>
    <property type="evidence" value="ECO:0007669"/>
    <property type="project" value="UniProtKB-SubCell"/>
</dbReference>
<keyword evidence="3" id="KW-0328">Glycosyltransferase</keyword>
<proteinExistence type="inferred from homology"/>
<dbReference type="GO" id="GO:0047220">
    <property type="term" value="F:galactosylxylosylprotein 3-beta-galactosyltransferase activity"/>
    <property type="evidence" value="ECO:0007669"/>
    <property type="project" value="TreeGrafter"/>
</dbReference>
<evidence type="ECO:0000256" key="8">
    <source>
        <dbReference type="ARBA" id="ARBA00023034"/>
    </source>
</evidence>
<dbReference type="PANTHER" id="PTHR11214">
    <property type="entry name" value="BETA-1,3-N-ACETYLGLUCOSAMINYLTRANSFERASE"/>
    <property type="match status" value="1"/>
</dbReference>
<dbReference type="InterPro" id="IPR013083">
    <property type="entry name" value="Znf_RING/FYVE/PHD"/>
</dbReference>
<keyword evidence="5" id="KW-0812">Transmembrane</keyword>
<reference evidence="10" key="1">
    <citation type="journal article" date="2023" name="G3 (Bethesda)">
        <title>Whole genome assembly and annotation of the endangered Caribbean coral Acropora cervicornis.</title>
        <authorList>
            <person name="Selwyn J.D."/>
            <person name="Vollmer S.V."/>
        </authorList>
    </citation>
    <scope>NUCLEOTIDE SEQUENCE</scope>
    <source>
        <strain evidence="10">K2</strain>
    </source>
</reference>
<dbReference type="Proteomes" id="UP001249851">
    <property type="component" value="Unassembled WGS sequence"/>
</dbReference>
<keyword evidence="8" id="KW-0333">Golgi apparatus</keyword>
<keyword evidence="4" id="KW-0808">Transferase</keyword>
<evidence type="ECO:0000256" key="3">
    <source>
        <dbReference type="ARBA" id="ARBA00022676"/>
    </source>
</evidence>
<dbReference type="PANTHER" id="PTHR11214:SF3">
    <property type="entry name" value="BETA-1,3-GALACTOSYLTRANSFERASE 6"/>
    <property type="match status" value="1"/>
</dbReference>
<dbReference type="AlphaFoldDB" id="A0AAD9UYI6"/>